<sequence length="135" mass="16072">MAGTDCNYCLELQERNRILRNQVIDLKQRLAKEKSIVKDLQSSYVEEMYQTFLDAQRKGDLEEEKDKLKKMTPEPMNTMLTKQPRDEAIKKRKERIGELWLWKMSLLHQQYLKLRQPQQHQINGQNLIAVCVTIP</sequence>
<reference evidence="2" key="1">
    <citation type="submission" date="2020-04" db="EMBL/GenBank/DDBJ databases">
        <authorList>
            <person name="Alioto T."/>
            <person name="Alioto T."/>
            <person name="Gomez Garrido J."/>
        </authorList>
    </citation>
    <scope>NUCLEOTIDE SEQUENCE</scope>
    <source>
        <strain evidence="2">A484AB</strain>
    </source>
</reference>
<dbReference type="AlphaFoldDB" id="A0A7D9ITH0"/>
<feature type="region of interest" description="Disordered" evidence="1">
    <location>
        <begin position="60"/>
        <end position="87"/>
    </location>
</feature>
<name>A0A7D9ITH0_PARCT</name>
<evidence type="ECO:0000256" key="1">
    <source>
        <dbReference type="SAM" id="MobiDB-lite"/>
    </source>
</evidence>
<dbReference type="Proteomes" id="UP001152795">
    <property type="component" value="Unassembled WGS sequence"/>
</dbReference>
<proteinExistence type="predicted"/>
<gene>
    <name evidence="2" type="ORF">PACLA_8A052201</name>
</gene>
<feature type="compositionally biased region" description="Basic and acidic residues" evidence="1">
    <location>
        <begin position="60"/>
        <end position="72"/>
    </location>
</feature>
<evidence type="ECO:0000313" key="3">
    <source>
        <dbReference type="Proteomes" id="UP001152795"/>
    </source>
</evidence>
<evidence type="ECO:0000313" key="2">
    <source>
        <dbReference type="EMBL" id="CAB4014521.1"/>
    </source>
</evidence>
<accession>A0A7D9ITH0</accession>
<keyword evidence="3" id="KW-1185">Reference proteome</keyword>
<comment type="caution">
    <text evidence="2">The sequence shown here is derived from an EMBL/GenBank/DDBJ whole genome shotgun (WGS) entry which is preliminary data.</text>
</comment>
<dbReference type="EMBL" id="CACRXK020008340">
    <property type="protein sequence ID" value="CAB4014521.1"/>
    <property type="molecule type" value="Genomic_DNA"/>
</dbReference>
<protein>
    <submittedName>
        <fullName evidence="2">Uncharacterized protein</fullName>
    </submittedName>
</protein>
<organism evidence="2 3">
    <name type="scientific">Paramuricea clavata</name>
    <name type="common">Red gorgonian</name>
    <name type="synonym">Violescent sea-whip</name>
    <dbReference type="NCBI Taxonomy" id="317549"/>
    <lineage>
        <taxon>Eukaryota</taxon>
        <taxon>Metazoa</taxon>
        <taxon>Cnidaria</taxon>
        <taxon>Anthozoa</taxon>
        <taxon>Octocorallia</taxon>
        <taxon>Malacalcyonacea</taxon>
        <taxon>Plexauridae</taxon>
        <taxon>Paramuricea</taxon>
    </lineage>
</organism>